<evidence type="ECO:0000259" key="1">
    <source>
        <dbReference type="PROSITE" id="PS50943"/>
    </source>
</evidence>
<sequence length="252" mass="28996">MTQQTEHELGTFLRYWRQQRGKSQLDLSLDAGVSQRHISFVESGRSTPSRDLLLSLAKRLDVPLREQNVLLLASGYAPVYLESARDSPEMAVVNRVIDRMLRQNEPHPALMMDRYWNVLRTNEAAPRFFNSFVDLSKRPKPQNLLHLMFDPDGMRPFLEDWEDVASGLLQRVHREAVGHVTDKKTKELLDELKKYPGVTELSRSVKNQAPVLPITFVKGNKRSSFFSMISTIGLPQDITAQEFRIECMFPVE</sequence>
<dbReference type="CDD" id="cd00093">
    <property type="entry name" value="HTH_XRE"/>
    <property type="match status" value="1"/>
</dbReference>
<feature type="domain" description="HTH cro/C1-type" evidence="1">
    <location>
        <begin position="13"/>
        <end position="67"/>
    </location>
</feature>
<evidence type="ECO:0000313" key="2">
    <source>
        <dbReference type="EMBL" id="MBB5316714.1"/>
    </source>
</evidence>
<dbReference type="PANTHER" id="PTHR35010">
    <property type="entry name" value="BLL4672 PROTEIN-RELATED"/>
    <property type="match status" value="1"/>
</dbReference>
<accession>A0A7W8IGD9</accession>
<dbReference type="Gene3D" id="1.10.260.40">
    <property type="entry name" value="lambda repressor-like DNA-binding domains"/>
    <property type="match status" value="1"/>
</dbReference>
<protein>
    <submittedName>
        <fullName evidence="2">Transcriptional regulator with XRE-family HTH domain</fullName>
    </submittedName>
</protein>
<dbReference type="PROSITE" id="PS50943">
    <property type="entry name" value="HTH_CROC1"/>
    <property type="match status" value="1"/>
</dbReference>
<reference evidence="2" key="1">
    <citation type="submission" date="2020-08" db="EMBL/GenBank/DDBJ databases">
        <title>Genomic Encyclopedia of Type Strains, Phase IV (KMG-V): Genome sequencing to study the core and pangenomes of soil and plant-associated prokaryotes.</title>
        <authorList>
            <person name="Whitman W."/>
        </authorList>
    </citation>
    <scope>NUCLEOTIDE SEQUENCE [LARGE SCALE GENOMIC DNA]</scope>
    <source>
        <strain evidence="2">M8UP27</strain>
    </source>
</reference>
<dbReference type="Pfam" id="PF01381">
    <property type="entry name" value="HTH_3"/>
    <property type="match status" value="1"/>
</dbReference>
<dbReference type="Pfam" id="PF17765">
    <property type="entry name" value="MLTR_LBD"/>
    <property type="match status" value="1"/>
</dbReference>
<comment type="caution">
    <text evidence="2">The sequence shown here is derived from an EMBL/GenBank/DDBJ whole genome shotgun (WGS) entry which is preliminary data.</text>
</comment>
<proteinExistence type="predicted"/>
<keyword evidence="3" id="KW-1185">Reference proteome</keyword>
<dbReference type="SMART" id="SM00530">
    <property type="entry name" value="HTH_XRE"/>
    <property type="match status" value="1"/>
</dbReference>
<gene>
    <name evidence="2" type="ORF">HDF09_001383</name>
</gene>
<dbReference type="Gene3D" id="3.30.450.180">
    <property type="match status" value="1"/>
</dbReference>
<organism evidence="2 3">
    <name type="scientific">Tunturiibacter empetritectus</name>
    <dbReference type="NCBI Taxonomy" id="3069691"/>
    <lineage>
        <taxon>Bacteria</taxon>
        <taxon>Pseudomonadati</taxon>
        <taxon>Acidobacteriota</taxon>
        <taxon>Terriglobia</taxon>
        <taxon>Terriglobales</taxon>
        <taxon>Acidobacteriaceae</taxon>
        <taxon>Tunturiibacter</taxon>
    </lineage>
</organism>
<dbReference type="AlphaFoldDB" id="A0A7W8IGD9"/>
<dbReference type="GO" id="GO:0003677">
    <property type="term" value="F:DNA binding"/>
    <property type="evidence" value="ECO:0007669"/>
    <property type="project" value="InterPro"/>
</dbReference>
<dbReference type="InterPro" id="IPR001387">
    <property type="entry name" value="Cro/C1-type_HTH"/>
</dbReference>
<dbReference type="SUPFAM" id="SSF47413">
    <property type="entry name" value="lambda repressor-like DNA-binding domains"/>
    <property type="match status" value="1"/>
</dbReference>
<evidence type="ECO:0000313" key="3">
    <source>
        <dbReference type="Proteomes" id="UP000568106"/>
    </source>
</evidence>
<dbReference type="InterPro" id="IPR010982">
    <property type="entry name" value="Lambda_DNA-bd_dom_sf"/>
</dbReference>
<dbReference type="PANTHER" id="PTHR35010:SF4">
    <property type="entry name" value="BLL5781 PROTEIN"/>
    <property type="match status" value="1"/>
</dbReference>
<dbReference type="InterPro" id="IPR041413">
    <property type="entry name" value="MLTR_LBD"/>
</dbReference>
<name>A0A7W8IGD9_9BACT</name>
<dbReference type="EMBL" id="JACHDY010000002">
    <property type="protein sequence ID" value="MBB5316714.1"/>
    <property type="molecule type" value="Genomic_DNA"/>
</dbReference>
<dbReference type="Proteomes" id="UP000568106">
    <property type="component" value="Unassembled WGS sequence"/>
</dbReference>